<proteinExistence type="predicted"/>
<evidence type="ECO:0000313" key="2">
    <source>
        <dbReference type="EMBL" id="MFC5469091.1"/>
    </source>
</evidence>
<protein>
    <submittedName>
        <fullName evidence="2">Uncharacterized protein</fullName>
    </submittedName>
</protein>
<sequence length="83" mass="9895">MNLEVEMKKSDSIRQGAHYWKRFKRQWPLHLFVGMGMLFLLIFAYTPMFGIIMAFKNYKIVDGIHGIFTSEWVGFKQLKHPDK</sequence>
<keyword evidence="3" id="KW-1185">Reference proteome</keyword>
<dbReference type="RefSeq" id="WP_378082098.1">
    <property type="nucleotide sequence ID" value="NZ_JBHSMH010000025.1"/>
</dbReference>
<evidence type="ECO:0000256" key="1">
    <source>
        <dbReference type="SAM" id="Phobius"/>
    </source>
</evidence>
<dbReference type="EMBL" id="JBHSMH010000025">
    <property type="protein sequence ID" value="MFC5469091.1"/>
    <property type="molecule type" value="Genomic_DNA"/>
</dbReference>
<dbReference type="Proteomes" id="UP001596105">
    <property type="component" value="Unassembled WGS sequence"/>
</dbReference>
<reference evidence="3" key="1">
    <citation type="journal article" date="2019" name="Int. J. Syst. Evol. Microbiol.">
        <title>The Global Catalogue of Microorganisms (GCM) 10K type strain sequencing project: providing services to taxonomists for standard genome sequencing and annotation.</title>
        <authorList>
            <consortium name="The Broad Institute Genomics Platform"/>
            <consortium name="The Broad Institute Genome Sequencing Center for Infectious Disease"/>
            <person name="Wu L."/>
            <person name="Ma J."/>
        </authorList>
    </citation>
    <scope>NUCLEOTIDE SEQUENCE [LARGE SCALE GENOMIC DNA]</scope>
    <source>
        <strain evidence="3">CCUG 57113</strain>
    </source>
</reference>
<accession>A0ABW0LUU3</accession>
<feature type="transmembrane region" description="Helical" evidence="1">
    <location>
        <begin position="29"/>
        <end position="55"/>
    </location>
</feature>
<keyword evidence="1" id="KW-1133">Transmembrane helix</keyword>
<name>A0ABW0LUU3_9BACL</name>
<comment type="caution">
    <text evidence="2">The sequence shown here is derived from an EMBL/GenBank/DDBJ whole genome shotgun (WGS) entry which is preliminary data.</text>
</comment>
<keyword evidence="1" id="KW-0812">Transmembrane</keyword>
<gene>
    <name evidence="2" type="ORF">ACFPPD_10190</name>
</gene>
<organism evidence="2 3">
    <name type="scientific">Cohnella suwonensis</name>
    <dbReference type="NCBI Taxonomy" id="696072"/>
    <lineage>
        <taxon>Bacteria</taxon>
        <taxon>Bacillati</taxon>
        <taxon>Bacillota</taxon>
        <taxon>Bacilli</taxon>
        <taxon>Bacillales</taxon>
        <taxon>Paenibacillaceae</taxon>
        <taxon>Cohnella</taxon>
    </lineage>
</organism>
<evidence type="ECO:0000313" key="3">
    <source>
        <dbReference type="Proteomes" id="UP001596105"/>
    </source>
</evidence>
<keyword evidence="1" id="KW-0472">Membrane</keyword>